<gene>
    <name evidence="1" type="ORF">OLEA9_A111455</name>
</gene>
<organism evidence="1 2">
    <name type="scientific">Olea europaea subsp. europaea</name>
    <dbReference type="NCBI Taxonomy" id="158383"/>
    <lineage>
        <taxon>Eukaryota</taxon>
        <taxon>Viridiplantae</taxon>
        <taxon>Streptophyta</taxon>
        <taxon>Embryophyta</taxon>
        <taxon>Tracheophyta</taxon>
        <taxon>Spermatophyta</taxon>
        <taxon>Magnoliopsida</taxon>
        <taxon>eudicotyledons</taxon>
        <taxon>Gunneridae</taxon>
        <taxon>Pentapetalae</taxon>
        <taxon>asterids</taxon>
        <taxon>lamiids</taxon>
        <taxon>Lamiales</taxon>
        <taxon>Oleaceae</taxon>
        <taxon>Oleeae</taxon>
        <taxon>Olea</taxon>
    </lineage>
</organism>
<accession>A0A8S0PDY4</accession>
<evidence type="ECO:0008006" key="3">
    <source>
        <dbReference type="Google" id="ProtNLM"/>
    </source>
</evidence>
<name>A0A8S0PDY4_OLEEU</name>
<sequence>MDPTDDFVLPYTLESPSFDLGVESTQPDILHSEDIQKHIDSVISDVVTTIKTVDTEVTPTAELTSELLVKWVLRPVKILQSPFVDVEGKLFKHDNIVVFKNYKGRVDEVDSSKFMALFQRGYKPRTNHDCGIFVILYALYILRDNRESIPYIFDASKCRMDIATLLYKHREMYVKRVRQSITGEGIVIE</sequence>
<reference evidence="1 2" key="1">
    <citation type="submission" date="2019-12" db="EMBL/GenBank/DDBJ databases">
        <authorList>
            <person name="Alioto T."/>
            <person name="Alioto T."/>
            <person name="Gomez Garrido J."/>
        </authorList>
    </citation>
    <scope>NUCLEOTIDE SEQUENCE [LARGE SCALE GENOMIC DNA]</scope>
</reference>
<protein>
    <recommendedName>
        <fullName evidence="3">Ubiquitin-like protease family profile domain-containing protein</fullName>
    </recommendedName>
</protein>
<evidence type="ECO:0000313" key="2">
    <source>
        <dbReference type="Proteomes" id="UP000594638"/>
    </source>
</evidence>
<dbReference type="EMBL" id="CACTIH010000044">
    <property type="protein sequence ID" value="CAA2939783.1"/>
    <property type="molecule type" value="Genomic_DNA"/>
</dbReference>
<dbReference type="Gramene" id="OE9A111455T1">
    <property type="protein sequence ID" value="OE9A111455C1"/>
    <property type="gene ID" value="OE9A111455"/>
</dbReference>
<comment type="caution">
    <text evidence="1">The sequence shown here is derived from an EMBL/GenBank/DDBJ whole genome shotgun (WGS) entry which is preliminary data.</text>
</comment>
<evidence type="ECO:0000313" key="1">
    <source>
        <dbReference type="EMBL" id="CAA2939783.1"/>
    </source>
</evidence>
<dbReference type="Proteomes" id="UP000594638">
    <property type="component" value="Unassembled WGS sequence"/>
</dbReference>
<dbReference type="AlphaFoldDB" id="A0A8S0PDY4"/>
<proteinExistence type="predicted"/>
<keyword evidence="2" id="KW-1185">Reference proteome</keyword>